<evidence type="ECO:0000313" key="3">
    <source>
        <dbReference type="Proteomes" id="UP000478052"/>
    </source>
</evidence>
<accession>A0A6G0Z5Q3</accession>
<gene>
    <name evidence="2" type="ORF">FWK35_00000766</name>
</gene>
<keyword evidence="1" id="KW-0812">Transmembrane</keyword>
<dbReference type="AlphaFoldDB" id="A0A6G0Z5Q3"/>
<feature type="non-terminal residue" evidence="2">
    <location>
        <position position="58"/>
    </location>
</feature>
<evidence type="ECO:0000256" key="1">
    <source>
        <dbReference type="SAM" id="Phobius"/>
    </source>
</evidence>
<keyword evidence="1" id="KW-1133">Transmembrane helix</keyword>
<dbReference type="OrthoDB" id="330499at2759"/>
<keyword evidence="1" id="KW-0472">Membrane</keyword>
<proteinExistence type="predicted"/>
<protein>
    <submittedName>
        <fullName evidence="2">Uncharacterized protein</fullName>
    </submittedName>
</protein>
<name>A0A6G0Z5Q3_APHCR</name>
<keyword evidence="3" id="KW-1185">Reference proteome</keyword>
<dbReference type="EMBL" id="VUJU01001278">
    <property type="protein sequence ID" value="KAF0766024.1"/>
    <property type="molecule type" value="Genomic_DNA"/>
</dbReference>
<sequence>MFIVNLFSCTNEQYLNGTIIHLIYFFFYNSCFFLFEIGLSDILKLRNYYSSSSSSSSS</sequence>
<dbReference type="Proteomes" id="UP000478052">
    <property type="component" value="Unassembled WGS sequence"/>
</dbReference>
<reference evidence="2 3" key="1">
    <citation type="submission" date="2019-08" db="EMBL/GenBank/DDBJ databases">
        <title>Whole genome of Aphis craccivora.</title>
        <authorList>
            <person name="Voronova N.V."/>
            <person name="Shulinski R.S."/>
            <person name="Bandarenka Y.V."/>
            <person name="Zhorov D.G."/>
            <person name="Warner D."/>
        </authorList>
    </citation>
    <scope>NUCLEOTIDE SEQUENCE [LARGE SCALE GENOMIC DNA]</scope>
    <source>
        <strain evidence="2">180601</strain>
        <tissue evidence="2">Whole Body</tissue>
    </source>
</reference>
<organism evidence="2 3">
    <name type="scientific">Aphis craccivora</name>
    <name type="common">Cowpea aphid</name>
    <dbReference type="NCBI Taxonomy" id="307492"/>
    <lineage>
        <taxon>Eukaryota</taxon>
        <taxon>Metazoa</taxon>
        <taxon>Ecdysozoa</taxon>
        <taxon>Arthropoda</taxon>
        <taxon>Hexapoda</taxon>
        <taxon>Insecta</taxon>
        <taxon>Pterygota</taxon>
        <taxon>Neoptera</taxon>
        <taxon>Paraneoptera</taxon>
        <taxon>Hemiptera</taxon>
        <taxon>Sternorrhyncha</taxon>
        <taxon>Aphidomorpha</taxon>
        <taxon>Aphidoidea</taxon>
        <taxon>Aphididae</taxon>
        <taxon>Aphidini</taxon>
        <taxon>Aphis</taxon>
        <taxon>Aphis</taxon>
    </lineage>
</organism>
<feature type="transmembrane region" description="Helical" evidence="1">
    <location>
        <begin position="20"/>
        <end position="39"/>
    </location>
</feature>
<evidence type="ECO:0000313" key="2">
    <source>
        <dbReference type="EMBL" id="KAF0766024.1"/>
    </source>
</evidence>
<comment type="caution">
    <text evidence="2">The sequence shown here is derived from an EMBL/GenBank/DDBJ whole genome shotgun (WGS) entry which is preliminary data.</text>
</comment>